<dbReference type="InterPro" id="IPR029072">
    <property type="entry name" value="YebC-like"/>
</dbReference>
<dbReference type="InterPro" id="IPR002876">
    <property type="entry name" value="Transcrip_reg_TACO1-like"/>
</dbReference>
<dbReference type="InterPro" id="IPR017856">
    <property type="entry name" value="Integrase-like_N"/>
</dbReference>
<dbReference type="PANTHER" id="PTHR12532:SF6">
    <property type="entry name" value="TRANSCRIPTIONAL REGULATORY PROTEIN YEBC-RELATED"/>
    <property type="match status" value="1"/>
</dbReference>
<proteinExistence type="inferred from homology"/>
<dbReference type="PANTHER" id="PTHR12532">
    <property type="entry name" value="TRANSLATIONAL ACTIVATOR OF CYTOCHROME C OXIDASE 1"/>
    <property type="match status" value="1"/>
</dbReference>
<evidence type="ECO:0000313" key="10">
    <source>
        <dbReference type="Proteomes" id="UP000264002"/>
    </source>
</evidence>
<dbReference type="GO" id="GO:0006355">
    <property type="term" value="P:regulation of DNA-templated transcription"/>
    <property type="evidence" value="ECO:0007669"/>
    <property type="project" value="UniProtKB-UniRule"/>
</dbReference>
<evidence type="ECO:0000256" key="5">
    <source>
        <dbReference type="ARBA" id="ARBA00023163"/>
    </source>
</evidence>
<evidence type="ECO:0000313" key="9">
    <source>
        <dbReference type="EMBL" id="RFU94599.1"/>
    </source>
</evidence>
<dbReference type="InterPro" id="IPR049083">
    <property type="entry name" value="TACO1_YebC_N"/>
</dbReference>
<dbReference type="AlphaFoldDB" id="A0A372MFN1"/>
<dbReference type="NCBIfam" id="NF001030">
    <property type="entry name" value="PRK00110.1"/>
    <property type="match status" value="1"/>
</dbReference>
<evidence type="ECO:0000259" key="7">
    <source>
        <dbReference type="Pfam" id="PF01709"/>
    </source>
</evidence>
<dbReference type="GO" id="GO:0003677">
    <property type="term" value="F:DNA binding"/>
    <property type="evidence" value="ECO:0007669"/>
    <property type="project" value="UniProtKB-UniRule"/>
</dbReference>
<organism evidence="9 10">
    <name type="scientific">Sphaerochaeta halotolerans</name>
    <dbReference type="NCBI Taxonomy" id="2293840"/>
    <lineage>
        <taxon>Bacteria</taxon>
        <taxon>Pseudomonadati</taxon>
        <taxon>Spirochaetota</taxon>
        <taxon>Spirochaetia</taxon>
        <taxon>Spirochaetales</taxon>
        <taxon>Sphaerochaetaceae</taxon>
        <taxon>Sphaerochaeta</taxon>
    </lineage>
</organism>
<name>A0A372MFN1_9SPIR</name>
<evidence type="ECO:0000256" key="6">
    <source>
        <dbReference type="HAMAP-Rule" id="MF_00693"/>
    </source>
</evidence>
<evidence type="ECO:0000256" key="1">
    <source>
        <dbReference type="ARBA" id="ARBA00008724"/>
    </source>
</evidence>
<accession>A0A372MFN1</accession>
<protein>
    <recommendedName>
        <fullName evidence="6">Probable transcriptional regulatory protein DYP60_08785</fullName>
    </recommendedName>
</protein>
<evidence type="ECO:0000256" key="3">
    <source>
        <dbReference type="ARBA" id="ARBA00023015"/>
    </source>
</evidence>
<reference evidence="9 10" key="2">
    <citation type="submission" date="2018-09" db="EMBL/GenBank/DDBJ databases">
        <title>Genome of Sphaerochaeta halotolerans strain 4-11.</title>
        <authorList>
            <person name="Nazina T.N."/>
            <person name="Sokolova D.S."/>
        </authorList>
    </citation>
    <scope>NUCLEOTIDE SEQUENCE [LARGE SCALE GENOMIC DNA]</scope>
    <source>
        <strain evidence="9 10">4-11</strain>
    </source>
</reference>
<evidence type="ECO:0000259" key="8">
    <source>
        <dbReference type="Pfam" id="PF20772"/>
    </source>
</evidence>
<dbReference type="Gene3D" id="3.30.70.980">
    <property type="match status" value="2"/>
</dbReference>
<comment type="subcellular location">
    <subcellularLocation>
        <location evidence="6">Cytoplasm</location>
    </subcellularLocation>
</comment>
<dbReference type="NCBIfam" id="TIGR01033">
    <property type="entry name" value="YebC/PmpR family DNA-binding transcriptional regulator"/>
    <property type="match status" value="1"/>
</dbReference>
<dbReference type="GO" id="GO:0005829">
    <property type="term" value="C:cytosol"/>
    <property type="evidence" value="ECO:0007669"/>
    <property type="project" value="TreeGrafter"/>
</dbReference>
<evidence type="ECO:0000256" key="4">
    <source>
        <dbReference type="ARBA" id="ARBA00023125"/>
    </source>
</evidence>
<keyword evidence="2 6" id="KW-0963">Cytoplasm</keyword>
<dbReference type="EMBL" id="QUWK01000008">
    <property type="protein sequence ID" value="RFU94599.1"/>
    <property type="molecule type" value="Genomic_DNA"/>
</dbReference>
<keyword evidence="3 6" id="KW-0805">Transcription regulation</keyword>
<dbReference type="HAMAP" id="MF_00693">
    <property type="entry name" value="Transcrip_reg_TACO1"/>
    <property type="match status" value="1"/>
</dbReference>
<comment type="similarity">
    <text evidence="1 6">Belongs to the TACO1 family.</text>
</comment>
<dbReference type="FunFam" id="1.10.10.200:FF:000002">
    <property type="entry name" value="Probable transcriptional regulatory protein CLM62_37755"/>
    <property type="match status" value="1"/>
</dbReference>
<dbReference type="Pfam" id="PF01709">
    <property type="entry name" value="Transcrip_reg"/>
    <property type="match status" value="1"/>
</dbReference>
<feature type="domain" description="TACO1/YebC-like second and third" evidence="7">
    <location>
        <begin position="82"/>
        <end position="237"/>
    </location>
</feature>
<dbReference type="OrthoDB" id="9781053at2"/>
<feature type="domain" description="TACO1/YebC-like N-terminal" evidence="8">
    <location>
        <begin position="5"/>
        <end position="76"/>
    </location>
</feature>
<evidence type="ECO:0000256" key="2">
    <source>
        <dbReference type="ARBA" id="ARBA00022490"/>
    </source>
</evidence>
<keyword evidence="4 6" id="KW-0238">DNA-binding</keyword>
<dbReference type="Gene3D" id="1.10.10.200">
    <property type="match status" value="1"/>
</dbReference>
<keyword evidence="10" id="KW-1185">Reference proteome</keyword>
<dbReference type="Proteomes" id="UP000264002">
    <property type="component" value="Unassembled WGS sequence"/>
</dbReference>
<gene>
    <name evidence="9" type="ORF">DYP60_08785</name>
</gene>
<dbReference type="FunFam" id="3.30.70.980:FF:000002">
    <property type="entry name" value="Probable transcriptional regulatory protein YebC"/>
    <property type="match status" value="1"/>
</dbReference>
<dbReference type="Pfam" id="PF20772">
    <property type="entry name" value="TACO1_YebC_N"/>
    <property type="match status" value="1"/>
</dbReference>
<sequence>MSGHSKWATIKHKKGAADAKRGQKFTKLIKEISVAAKMGGADPDSNARLRTAILKARTENMPKDNIDRAIKKGSGEMENSTYYELTYEGYAIGGVALIIDTLTDNKNRTASDVRSTLTKNGGTLGNSGCVSYMFQTKGIITYDSSKYTEEQIFEVALENGADDVTTSDEVIEVITTPSDFANVLEAMQAAGFEQESAEVEKVADQTVTLDTEKARKVLKIIDKLEELDDVQQVFSNLELPDDFEDSDEE</sequence>
<dbReference type="InterPro" id="IPR026564">
    <property type="entry name" value="Transcrip_reg_TACO1-like_dom3"/>
</dbReference>
<dbReference type="SUPFAM" id="SSF75625">
    <property type="entry name" value="YebC-like"/>
    <property type="match status" value="1"/>
</dbReference>
<keyword evidence="5 6" id="KW-0804">Transcription</keyword>
<dbReference type="InterPro" id="IPR048300">
    <property type="entry name" value="TACO1_YebC-like_2nd/3rd_dom"/>
</dbReference>
<dbReference type="NCBIfam" id="NF009044">
    <property type="entry name" value="PRK12378.1"/>
    <property type="match status" value="1"/>
</dbReference>
<comment type="caution">
    <text evidence="9">The sequence shown here is derived from an EMBL/GenBank/DDBJ whole genome shotgun (WGS) entry which is preliminary data.</text>
</comment>
<dbReference type="RefSeq" id="WP_117330633.1">
    <property type="nucleotide sequence ID" value="NZ_QUWK01000008.1"/>
</dbReference>
<reference evidence="10" key="1">
    <citation type="submission" date="2018-08" db="EMBL/GenBank/DDBJ databases">
        <authorList>
            <person name="Grouzdev D.S."/>
            <person name="Krutkina M.S."/>
        </authorList>
    </citation>
    <scope>NUCLEOTIDE SEQUENCE [LARGE SCALE GENOMIC DNA]</scope>
    <source>
        <strain evidence="10">4-11</strain>
    </source>
</reference>